<feature type="transmembrane region" description="Helical" evidence="7">
    <location>
        <begin position="138"/>
        <end position="158"/>
    </location>
</feature>
<dbReference type="Pfam" id="PF00528">
    <property type="entry name" value="BPD_transp_1"/>
    <property type="match status" value="1"/>
</dbReference>
<sequence length="268" mass="28650">MFRVGAWLRSVLLMVIALAFAAPVALLAVAALQPPGSAPVPGALWPESPSLAAYAAVFELVPMARGLLNSLLVLLVFLPLAVATASLAGLGLRLMTPRGQLLALALLVGAASIPYAAIWLPRFLLFQWLGLGGSWAPLWAPALMGGHPLLVLLCFAAARSVPLSQLEAARLEGAGWWRIWWRVVVPQTRPALTATALLATAWCWASFTDPLLYLHREQSQTAPLMLYALELLGASNWSVLMAASMLLTLPVVLVLLFAPRALNRTLGD</sequence>
<dbReference type="PROSITE" id="PS50928">
    <property type="entry name" value="ABC_TM1"/>
    <property type="match status" value="1"/>
</dbReference>
<evidence type="ECO:0000256" key="2">
    <source>
        <dbReference type="ARBA" id="ARBA00022448"/>
    </source>
</evidence>
<evidence type="ECO:0000313" key="10">
    <source>
        <dbReference type="EMBL" id="PWN55460.1"/>
    </source>
</evidence>
<dbReference type="RefSeq" id="WP_109720699.1">
    <property type="nucleotide sequence ID" value="NZ_QEQK01000010.1"/>
</dbReference>
<comment type="caution">
    <text evidence="10">The sequence shown here is derived from an EMBL/GenBank/DDBJ whole genome shotgun (WGS) entry which is preliminary data.</text>
</comment>
<dbReference type="AlphaFoldDB" id="A0A363UJ59"/>
<evidence type="ECO:0000256" key="7">
    <source>
        <dbReference type="RuleBase" id="RU363032"/>
    </source>
</evidence>
<dbReference type="PANTHER" id="PTHR43744">
    <property type="entry name" value="ABC TRANSPORTER PERMEASE PROTEIN MG189-RELATED-RELATED"/>
    <property type="match status" value="1"/>
</dbReference>
<feature type="chain" id="PRO_5016909043" description="ABC transmembrane type-1 domain-containing protein" evidence="8">
    <location>
        <begin position="22"/>
        <end position="268"/>
    </location>
</feature>
<keyword evidence="11" id="KW-1185">Reference proteome</keyword>
<keyword evidence="2 7" id="KW-0813">Transport</keyword>
<keyword evidence="8" id="KW-0732">Signal</keyword>
<name>A0A363UJ59_9GAMM</name>
<gene>
    <name evidence="10" type="ORF">DEH80_11740</name>
</gene>
<keyword evidence="4 7" id="KW-0812">Transmembrane</keyword>
<accession>A0A363UJ59</accession>
<comment type="similarity">
    <text evidence="7">Belongs to the binding-protein-dependent transport system permease family.</text>
</comment>
<dbReference type="Gene3D" id="1.10.3720.10">
    <property type="entry name" value="MetI-like"/>
    <property type="match status" value="1"/>
</dbReference>
<reference evidence="10 11" key="1">
    <citation type="submission" date="2018-05" db="EMBL/GenBank/DDBJ databases">
        <title>Abyssibacter profundi OUC007T gen. nov., sp. nov, a marine bacterium isolated from seawater of the Mariana Trench.</title>
        <authorList>
            <person name="Zhou S."/>
        </authorList>
    </citation>
    <scope>NUCLEOTIDE SEQUENCE [LARGE SCALE GENOMIC DNA]</scope>
    <source>
        <strain evidence="10 11">OUC007</strain>
    </source>
</reference>
<evidence type="ECO:0000256" key="1">
    <source>
        <dbReference type="ARBA" id="ARBA00004651"/>
    </source>
</evidence>
<comment type="subcellular location">
    <subcellularLocation>
        <location evidence="1 7">Cell membrane</location>
        <topology evidence="1 7">Multi-pass membrane protein</topology>
    </subcellularLocation>
</comment>
<dbReference type="PANTHER" id="PTHR43744:SF12">
    <property type="entry name" value="ABC TRANSPORTER PERMEASE PROTEIN MG189-RELATED"/>
    <property type="match status" value="1"/>
</dbReference>
<evidence type="ECO:0000256" key="3">
    <source>
        <dbReference type="ARBA" id="ARBA00022475"/>
    </source>
</evidence>
<dbReference type="SUPFAM" id="SSF161098">
    <property type="entry name" value="MetI-like"/>
    <property type="match status" value="1"/>
</dbReference>
<feature type="domain" description="ABC transmembrane type-1" evidence="9">
    <location>
        <begin position="67"/>
        <end position="258"/>
    </location>
</feature>
<evidence type="ECO:0000313" key="11">
    <source>
        <dbReference type="Proteomes" id="UP000251800"/>
    </source>
</evidence>
<proteinExistence type="inferred from homology"/>
<evidence type="ECO:0000259" key="9">
    <source>
        <dbReference type="PROSITE" id="PS50928"/>
    </source>
</evidence>
<dbReference type="InterPro" id="IPR000515">
    <property type="entry name" value="MetI-like"/>
</dbReference>
<evidence type="ECO:0000256" key="6">
    <source>
        <dbReference type="ARBA" id="ARBA00023136"/>
    </source>
</evidence>
<feature type="transmembrane region" description="Helical" evidence="7">
    <location>
        <begin position="191"/>
        <end position="214"/>
    </location>
</feature>
<dbReference type="GO" id="GO:0055085">
    <property type="term" value="P:transmembrane transport"/>
    <property type="evidence" value="ECO:0007669"/>
    <property type="project" value="InterPro"/>
</dbReference>
<feature type="transmembrane region" description="Helical" evidence="7">
    <location>
        <begin position="234"/>
        <end position="258"/>
    </location>
</feature>
<keyword evidence="5 7" id="KW-1133">Transmembrane helix</keyword>
<feature type="transmembrane region" description="Helical" evidence="7">
    <location>
        <begin position="101"/>
        <end position="118"/>
    </location>
</feature>
<keyword evidence="6 7" id="KW-0472">Membrane</keyword>
<dbReference type="InterPro" id="IPR035906">
    <property type="entry name" value="MetI-like_sf"/>
</dbReference>
<evidence type="ECO:0000256" key="5">
    <source>
        <dbReference type="ARBA" id="ARBA00022989"/>
    </source>
</evidence>
<dbReference type="OrthoDB" id="369039at2"/>
<protein>
    <recommendedName>
        <fullName evidence="9">ABC transmembrane type-1 domain-containing protein</fullName>
    </recommendedName>
</protein>
<organism evidence="10 11">
    <name type="scientific">Abyssibacter profundi</name>
    <dbReference type="NCBI Taxonomy" id="2182787"/>
    <lineage>
        <taxon>Bacteria</taxon>
        <taxon>Pseudomonadati</taxon>
        <taxon>Pseudomonadota</taxon>
        <taxon>Gammaproteobacteria</taxon>
        <taxon>Chromatiales</taxon>
        <taxon>Oceanococcaceae</taxon>
        <taxon>Abyssibacter</taxon>
    </lineage>
</organism>
<dbReference type="GO" id="GO:0005886">
    <property type="term" value="C:plasma membrane"/>
    <property type="evidence" value="ECO:0007669"/>
    <property type="project" value="UniProtKB-SubCell"/>
</dbReference>
<dbReference type="CDD" id="cd06261">
    <property type="entry name" value="TM_PBP2"/>
    <property type="match status" value="1"/>
</dbReference>
<evidence type="ECO:0000256" key="8">
    <source>
        <dbReference type="SAM" id="SignalP"/>
    </source>
</evidence>
<feature type="transmembrane region" description="Helical" evidence="7">
    <location>
        <begin position="67"/>
        <end position="89"/>
    </location>
</feature>
<evidence type="ECO:0000256" key="4">
    <source>
        <dbReference type="ARBA" id="ARBA00022692"/>
    </source>
</evidence>
<dbReference type="EMBL" id="QEQK01000010">
    <property type="protein sequence ID" value="PWN55460.1"/>
    <property type="molecule type" value="Genomic_DNA"/>
</dbReference>
<keyword evidence="3" id="KW-1003">Cell membrane</keyword>
<feature type="signal peptide" evidence="8">
    <location>
        <begin position="1"/>
        <end position="21"/>
    </location>
</feature>
<dbReference type="Proteomes" id="UP000251800">
    <property type="component" value="Unassembled WGS sequence"/>
</dbReference>